<keyword evidence="2" id="KW-0677">Repeat</keyword>
<dbReference type="OrthoDB" id="2275515at2759"/>
<evidence type="ECO:0000256" key="4">
    <source>
        <dbReference type="SAM" id="Phobius"/>
    </source>
</evidence>
<dbReference type="SUPFAM" id="SSF50965">
    <property type="entry name" value="Galactose oxidase, central domain"/>
    <property type="match status" value="1"/>
</dbReference>
<dbReference type="InterPro" id="IPR015915">
    <property type="entry name" value="Kelch-typ_b-propeller"/>
</dbReference>
<feature type="compositionally biased region" description="Basic and acidic residues" evidence="3">
    <location>
        <begin position="545"/>
        <end position="556"/>
    </location>
</feature>
<keyword evidence="4" id="KW-1133">Transmembrane helix</keyword>
<dbReference type="Gene3D" id="2.120.10.80">
    <property type="entry name" value="Kelch-type beta propeller"/>
    <property type="match status" value="2"/>
</dbReference>
<keyword evidence="7" id="KW-1185">Reference proteome</keyword>
<dbReference type="STRING" id="1220926.S2JTR9"/>
<gene>
    <name evidence="6" type="ORF">HMPREF1544_10068</name>
</gene>
<dbReference type="InParanoid" id="S2JTR9"/>
<evidence type="ECO:0000256" key="3">
    <source>
        <dbReference type="SAM" id="MobiDB-lite"/>
    </source>
</evidence>
<dbReference type="InterPro" id="IPR011043">
    <property type="entry name" value="Gal_Oxase/kelch_b-propeller"/>
</dbReference>
<dbReference type="PANTHER" id="PTHR46093">
    <property type="entry name" value="ACYL-COA-BINDING DOMAIN-CONTAINING PROTEIN 5"/>
    <property type="match status" value="1"/>
</dbReference>
<evidence type="ECO:0000256" key="1">
    <source>
        <dbReference type="ARBA" id="ARBA00022441"/>
    </source>
</evidence>
<feature type="chain" id="PRO_5004497757" description="Galactose oxidase" evidence="5">
    <location>
        <begin position="23"/>
        <end position="574"/>
    </location>
</feature>
<evidence type="ECO:0000313" key="6">
    <source>
        <dbReference type="EMBL" id="EPB83175.1"/>
    </source>
</evidence>
<dbReference type="OMA" id="RANTCCG"/>
<dbReference type="Proteomes" id="UP000014254">
    <property type="component" value="Unassembled WGS sequence"/>
</dbReference>
<feature type="region of interest" description="Disordered" evidence="3">
    <location>
        <begin position="538"/>
        <end position="574"/>
    </location>
</feature>
<protein>
    <recommendedName>
        <fullName evidence="8">Galactose oxidase</fullName>
    </recommendedName>
</protein>
<proteinExistence type="predicted"/>
<dbReference type="AlphaFoldDB" id="S2JTR9"/>
<feature type="compositionally biased region" description="Polar residues" evidence="3">
    <location>
        <begin position="402"/>
        <end position="415"/>
    </location>
</feature>
<feature type="transmembrane region" description="Helical" evidence="4">
    <location>
        <begin position="440"/>
        <end position="461"/>
    </location>
</feature>
<dbReference type="PANTHER" id="PTHR46093:SF18">
    <property type="entry name" value="FIBRONECTIN TYPE-III DOMAIN-CONTAINING PROTEIN"/>
    <property type="match status" value="1"/>
</dbReference>
<dbReference type="EMBL" id="KE124081">
    <property type="protein sequence ID" value="EPB83175.1"/>
    <property type="molecule type" value="Genomic_DNA"/>
</dbReference>
<name>S2JTR9_MUCC1</name>
<feature type="region of interest" description="Disordered" evidence="3">
    <location>
        <begin position="402"/>
        <end position="424"/>
    </location>
</feature>
<evidence type="ECO:0000256" key="5">
    <source>
        <dbReference type="SAM" id="SignalP"/>
    </source>
</evidence>
<sequence>MSRSTAMLYLTLVLSLTTTTLAQTAARANTCCGLMSGKIYCYGGLLFTTATENKVDNVMNVLDITNKTDITSDSLQNLWKSVSYIGNNVDLTPRTDPQCVVISDQNRMIVNGGYVSATTKLENMSVVYDALQNKWLAHPDYTEDPYGKRQVYWGSSSYVPGKGVAYFGGFEEFTNANWTVPYTNTSIFTFADGQSRTIGYTQVSYLNIDNSGASIKLHSPWNTPVPLTTASDQFSARHQSVFDPVNNLLLFMGGEYRNTNPASQNAIPRPYSYIKTFNTVTNEWSMMNLTGDIPTQSRIYSTLTLLPSTNRHVLLYGGEANDAVVQDYCAVLNLDTKVWTKQTIDAPAGTTLQRSRHSSVLVNNNTLFVMWGIDPNKAGTSSVLILNTTNPDAITMSNKYIDPNASNATQESDGNTVKPVDGNTSSDTYATKGLSSGATAGIAVAIVVVVILGALVIWFYLRNKKKNQQIRKQEHELKKQQQAEYYNTTDVEPMEVDWDQIETKYTEMPATPLATNSERFGAGSDSVASTTIINGGESNSIAHAVHPDAAEVHRPNAMDSPPQPPRVLKPDGGY</sequence>
<reference evidence="7" key="1">
    <citation type="submission" date="2013-05" db="EMBL/GenBank/DDBJ databases">
        <title>The Genome sequence of Mucor circinelloides f. circinelloides 1006PhL.</title>
        <authorList>
            <consortium name="The Broad Institute Genomics Platform"/>
            <person name="Cuomo C."/>
            <person name="Earl A."/>
            <person name="Findley K."/>
            <person name="Lee S.C."/>
            <person name="Walker B."/>
            <person name="Young S."/>
            <person name="Zeng Q."/>
            <person name="Gargeya S."/>
            <person name="Fitzgerald M."/>
            <person name="Haas B."/>
            <person name="Abouelleil A."/>
            <person name="Allen A.W."/>
            <person name="Alvarado L."/>
            <person name="Arachchi H.M."/>
            <person name="Berlin A.M."/>
            <person name="Chapman S.B."/>
            <person name="Gainer-Dewar J."/>
            <person name="Goldberg J."/>
            <person name="Griggs A."/>
            <person name="Gujja S."/>
            <person name="Hansen M."/>
            <person name="Howarth C."/>
            <person name="Imamovic A."/>
            <person name="Ireland A."/>
            <person name="Larimer J."/>
            <person name="McCowan C."/>
            <person name="Murphy C."/>
            <person name="Pearson M."/>
            <person name="Poon T.W."/>
            <person name="Priest M."/>
            <person name="Roberts A."/>
            <person name="Saif S."/>
            <person name="Shea T."/>
            <person name="Sisk P."/>
            <person name="Sykes S."/>
            <person name="Wortman J."/>
            <person name="Nusbaum C."/>
            <person name="Birren B."/>
        </authorList>
    </citation>
    <scope>NUCLEOTIDE SEQUENCE [LARGE SCALE GENOMIC DNA]</scope>
    <source>
        <strain evidence="7">1006PhL</strain>
    </source>
</reference>
<dbReference type="VEuPathDB" id="FungiDB:HMPREF1544_10068"/>
<feature type="signal peptide" evidence="5">
    <location>
        <begin position="1"/>
        <end position="22"/>
    </location>
</feature>
<accession>S2JTR9</accession>
<evidence type="ECO:0008006" key="8">
    <source>
        <dbReference type="Google" id="ProtNLM"/>
    </source>
</evidence>
<keyword evidence="4" id="KW-0472">Membrane</keyword>
<evidence type="ECO:0000313" key="7">
    <source>
        <dbReference type="Proteomes" id="UP000014254"/>
    </source>
</evidence>
<organism evidence="6 7">
    <name type="scientific">Mucor circinelloides f. circinelloides (strain 1006PhL)</name>
    <name type="common">Mucormycosis agent</name>
    <name type="synonym">Calyptromyces circinelloides</name>
    <dbReference type="NCBI Taxonomy" id="1220926"/>
    <lineage>
        <taxon>Eukaryota</taxon>
        <taxon>Fungi</taxon>
        <taxon>Fungi incertae sedis</taxon>
        <taxon>Mucoromycota</taxon>
        <taxon>Mucoromycotina</taxon>
        <taxon>Mucoromycetes</taxon>
        <taxon>Mucorales</taxon>
        <taxon>Mucorineae</taxon>
        <taxon>Mucoraceae</taxon>
        <taxon>Mucor</taxon>
    </lineage>
</organism>
<keyword evidence="5" id="KW-0732">Signal</keyword>
<keyword evidence="1" id="KW-0880">Kelch repeat</keyword>
<keyword evidence="4" id="KW-0812">Transmembrane</keyword>
<evidence type="ECO:0000256" key="2">
    <source>
        <dbReference type="ARBA" id="ARBA00022737"/>
    </source>
</evidence>